<dbReference type="Proteomes" id="UP000178606">
    <property type="component" value="Unassembled WGS sequence"/>
</dbReference>
<evidence type="ECO:0000256" key="1">
    <source>
        <dbReference type="SAM" id="SignalP"/>
    </source>
</evidence>
<evidence type="ECO:0000313" key="3">
    <source>
        <dbReference type="Proteomes" id="UP000178606"/>
    </source>
</evidence>
<dbReference type="Pfam" id="PF13557">
    <property type="entry name" value="Phenol_MetA_deg"/>
    <property type="match status" value="1"/>
</dbReference>
<evidence type="ECO:0000313" key="2">
    <source>
        <dbReference type="EMBL" id="OGG54808.1"/>
    </source>
</evidence>
<feature type="signal peptide" evidence="1">
    <location>
        <begin position="1"/>
        <end position="22"/>
    </location>
</feature>
<name>A0A1F6D065_HANXR</name>
<accession>A0A1F6D065</accession>
<evidence type="ECO:0008006" key="4">
    <source>
        <dbReference type="Google" id="ProtNLM"/>
    </source>
</evidence>
<dbReference type="AlphaFoldDB" id="A0A1F6D065"/>
<comment type="caution">
    <text evidence="2">The sequence shown here is derived from an EMBL/GenBank/DDBJ whole genome shotgun (WGS) entry which is preliminary data.</text>
</comment>
<organism evidence="2 3">
    <name type="scientific">Handelsmanbacteria sp. (strain RIFCSPLOWO2_12_FULL_64_10)</name>
    <dbReference type="NCBI Taxonomy" id="1817868"/>
    <lineage>
        <taxon>Bacteria</taxon>
        <taxon>Candidatus Handelsmaniibacteriota</taxon>
    </lineage>
</organism>
<dbReference type="EMBL" id="MFKF01000095">
    <property type="protein sequence ID" value="OGG54808.1"/>
    <property type="molecule type" value="Genomic_DNA"/>
</dbReference>
<gene>
    <name evidence="2" type="ORF">A3F84_21865</name>
</gene>
<dbReference type="InterPro" id="IPR025737">
    <property type="entry name" value="FApF"/>
</dbReference>
<keyword evidence="1" id="KW-0732">Signal</keyword>
<reference evidence="2 3" key="1">
    <citation type="journal article" date="2016" name="Nat. Commun.">
        <title>Thousands of microbial genomes shed light on interconnected biogeochemical processes in an aquifer system.</title>
        <authorList>
            <person name="Anantharaman K."/>
            <person name="Brown C.T."/>
            <person name="Hug L.A."/>
            <person name="Sharon I."/>
            <person name="Castelle C.J."/>
            <person name="Probst A.J."/>
            <person name="Thomas B.C."/>
            <person name="Singh A."/>
            <person name="Wilkins M.J."/>
            <person name="Karaoz U."/>
            <person name="Brodie E.L."/>
            <person name="Williams K.H."/>
            <person name="Hubbard S.S."/>
            <person name="Banfield J.F."/>
        </authorList>
    </citation>
    <scope>NUCLEOTIDE SEQUENCE [LARGE SCALE GENOMIC DNA]</scope>
    <source>
        <strain evidence="3">RIFCSPLOWO2_12_FULL_64_10</strain>
    </source>
</reference>
<protein>
    <recommendedName>
        <fullName evidence="4">Transporter</fullName>
    </recommendedName>
</protein>
<proteinExistence type="predicted"/>
<sequence length="311" mass="33662">MNWKTLILGVTLSGLAAGPIVAQGPPINTETAFVTGLNGAAFRLFALTMRKSKLLKDGSKVFDPMDREVRVVAIPLMFPYELIPNRLVVGAGVPYLDKALHLTQDGIRQTLSDTGFGDLSLFAKYQLLQRDAPRRTTRVTFKGGLKLPTGEHEATDGEGSLLPRGLQLGTGSVDYAAGLIFTHSAGRLGLNADAVYQFNREIDGFKFGDALNYDFAVGYRIYPSVYGTYPSPYATVYLEANGQFNRKDRVGGQTIEDSGGHTLFLSPGVQYVPFGALALEASVQVPILQALNGTQLGTDFVFKAGIQWLAF</sequence>
<feature type="chain" id="PRO_5009523631" description="Transporter" evidence="1">
    <location>
        <begin position="23"/>
        <end position="311"/>
    </location>
</feature>